<dbReference type="OrthoDB" id="10899at2157"/>
<dbReference type="InterPro" id="IPR041988">
    <property type="entry name" value="Ribosomal_uL24_KOW"/>
</dbReference>
<dbReference type="GO" id="GO:0003735">
    <property type="term" value="F:structural constituent of ribosome"/>
    <property type="evidence" value="ECO:0007669"/>
    <property type="project" value="UniProtKB-UniRule"/>
</dbReference>
<dbReference type="RefSeq" id="WP_148703442.1">
    <property type="nucleotide sequence ID" value="NZ_CP010868.1"/>
</dbReference>
<comment type="function">
    <text evidence="4">Located at the polypeptide exit tunnel on the outside of the subunit.</text>
</comment>
<evidence type="ECO:0000256" key="4">
    <source>
        <dbReference type="HAMAP-Rule" id="MF_01326"/>
    </source>
</evidence>
<evidence type="ECO:0000256" key="2">
    <source>
        <dbReference type="ARBA" id="ARBA00022980"/>
    </source>
</evidence>
<gene>
    <name evidence="6" type="primary">rpl24p</name>
    <name evidence="4" type="synonym">rpl24</name>
    <name evidence="6" type="ORF">NPIRD3C_1422</name>
</gene>
<evidence type="ECO:0000313" key="6">
    <source>
        <dbReference type="EMBL" id="AJM92634.1"/>
    </source>
</evidence>
<dbReference type="HAMAP" id="MF_01326_A">
    <property type="entry name" value="Ribosomal_uL24_A"/>
    <property type="match status" value="1"/>
</dbReference>
<reference evidence="6 7" key="2">
    <citation type="journal article" date="2016" name="ISME J.">
        <title>Physiological and genomic characterization of two novel marine thaumarchaeal strains indicates niche differentiation.</title>
        <authorList>
            <person name="Bayer B."/>
            <person name="Vojvoda J."/>
            <person name="Offre P."/>
            <person name="Alves R.J."/>
            <person name="Elisabeth N.H."/>
            <person name="Garcia J.A."/>
            <person name="Volland J.M."/>
            <person name="Srivastava A."/>
            <person name="Schleper C."/>
            <person name="Herndl G.J."/>
        </authorList>
    </citation>
    <scope>NUCLEOTIDE SEQUENCE [LARGE SCALE GENOMIC DNA]</scope>
    <source>
        <strain evidence="6 7">D3C</strain>
    </source>
</reference>
<sequence>MKPTKMRNKMIYRASYKTKSKQLGSALSKDLHKKYGKRSVRVVEGDSVTILRGEFKGVDGKVSEVSTEKSSVAIEGVKKEKTKGDKFDVFIHTSNLLVTSLNTSDKWRMAKLEGKDPTNLPKETPKAAEETAQDTSKKEESQKTDTKETKVEKESQKKEDEN</sequence>
<dbReference type="GeneID" id="41600544"/>
<evidence type="ECO:0000256" key="3">
    <source>
        <dbReference type="ARBA" id="ARBA00023274"/>
    </source>
</evidence>
<evidence type="ECO:0000256" key="5">
    <source>
        <dbReference type="SAM" id="MobiDB-lite"/>
    </source>
</evidence>
<comment type="subunit">
    <text evidence="4">Part of the 50S ribosomal subunit.</text>
</comment>
<dbReference type="CDD" id="cd06089">
    <property type="entry name" value="KOW_RPL26"/>
    <property type="match status" value="1"/>
</dbReference>
<reference evidence="7" key="1">
    <citation type="submission" date="2015-02" db="EMBL/GenBank/DDBJ databases">
        <title>Characterization of two novel Thaumarchaeota isolated from the Northern Adriatic Sea.</title>
        <authorList>
            <person name="Bayer B."/>
            <person name="Vojvoda J."/>
            <person name="Offre P."/>
            <person name="Srivastava A."/>
            <person name="Elisabeth N."/>
            <person name="Garcia J.A.L."/>
            <person name="Schleper C."/>
            <person name="Herndl G.J."/>
        </authorList>
    </citation>
    <scope>NUCLEOTIDE SEQUENCE [LARGE SCALE GENOMIC DNA]</scope>
    <source>
        <strain evidence="7">D3C</strain>
    </source>
</reference>
<dbReference type="Proteomes" id="UP000032027">
    <property type="component" value="Chromosome"/>
</dbReference>
<dbReference type="Pfam" id="PF16906">
    <property type="entry name" value="Ribosomal_L26"/>
    <property type="match status" value="1"/>
</dbReference>
<proteinExistence type="inferred from homology"/>
<dbReference type="InterPro" id="IPR014722">
    <property type="entry name" value="Rib_uL2_dom2"/>
</dbReference>
<dbReference type="EMBL" id="CP010868">
    <property type="protein sequence ID" value="AJM92634.1"/>
    <property type="molecule type" value="Genomic_DNA"/>
</dbReference>
<keyword evidence="7" id="KW-1185">Reference proteome</keyword>
<dbReference type="PATRIC" id="fig|1582439.9.peg.1470"/>
<keyword evidence="3 4" id="KW-0687">Ribonucleoprotein</keyword>
<feature type="compositionally biased region" description="Basic and acidic residues" evidence="5">
    <location>
        <begin position="123"/>
        <end position="162"/>
    </location>
</feature>
<dbReference type="NCBIfam" id="TIGR01080">
    <property type="entry name" value="rplX_A_E"/>
    <property type="match status" value="1"/>
</dbReference>
<dbReference type="KEGG" id="nid:NPIRD3C_1422"/>
<dbReference type="SUPFAM" id="SSF50104">
    <property type="entry name" value="Translation proteins SH3-like domain"/>
    <property type="match status" value="1"/>
</dbReference>
<dbReference type="PANTHER" id="PTHR11143">
    <property type="entry name" value="60S RIBOSOMAL PROTEIN L26 FAMILY MEMBER"/>
    <property type="match status" value="1"/>
</dbReference>
<dbReference type="Gene3D" id="2.30.30.30">
    <property type="match status" value="1"/>
</dbReference>
<comment type="similarity">
    <text evidence="1 4">Belongs to the universal ribosomal protein uL24 family.</text>
</comment>
<dbReference type="InterPro" id="IPR005825">
    <property type="entry name" value="Ribosomal_uL24_CS"/>
</dbReference>
<dbReference type="AlphaFoldDB" id="A0A0C5BWL6"/>
<dbReference type="GO" id="GO:0019843">
    <property type="term" value="F:rRNA binding"/>
    <property type="evidence" value="ECO:0007669"/>
    <property type="project" value="UniProtKB-UniRule"/>
</dbReference>
<name>A0A0C5BWL6_9ARCH</name>
<dbReference type="HOGENOM" id="CLU_093240_2_0_2"/>
<dbReference type="InterPro" id="IPR008991">
    <property type="entry name" value="Translation_prot_SH3-like_sf"/>
</dbReference>
<keyword evidence="2 4" id="KW-0689">Ribosomal protein</keyword>
<dbReference type="InterPro" id="IPR005756">
    <property type="entry name" value="Ribosomal_uL24_euk/arc"/>
</dbReference>
<evidence type="ECO:0000256" key="1">
    <source>
        <dbReference type="ARBA" id="ARBA00010618"/>
    </source>
</evidence>
<keyword evidence="4" id="KW-0694">RNA-binding</keyword>
<comment type="function">
    <text evidence="4">One of two assembly initiator proteins, it binds directly to the 5'-end of the 23S rRNA, where it nucleates assembly of the 50S subunit.</text>
</comment>
<keyword evidence="4" id="KW-0699">rRNA-binding</keyword>
<feature type="region of interest" description="Disordered" evidence="5">
    <location>
        <begin position="109"/>
        <end position="162"/>
    </location>
</feature>
<protein>
    <recommendedName>
        <fullName evidence="4">Large ribosomal subunit protein uL24</fullName>
    </recommendedName>
</protein>
<dbReference type="GO" id="GO:0006412">
    <property type="term" value="P:translation"/>
    <property type="evidence" value="ECO:0007669"/>
    <property type="project" value="UniProtKB-UniRule"/>
</dbReference>
<evidence type="ECO:0000313" key="7">
    <source>
        <dbReference type="Proteomes" id="UP000032027"/>
    </source>
</evidence>
<dbReference type="GO" id="GO:0015934">
    <property type="term" value="C:large ribosomal subunit"/>
    <property type="evidence" value="ECO:0007669"/>
    <property type="project" value="UniProtKB-UniRule"/>
</dbReference>
<organism evidence="6 7">
    <name type="scientific">Nitrosopumilus piranensis</name>
    <dbReference type="NCBI Taxonomy" id="1582439"/>
    <lineage>
        <taxon>Archaea</taxon>
        <taxon>Nitrososphaerota</taxon>
        <taxon>Nitrososphaeria</taxon>
        <taxon>Nitrosopumilales</taxon>
        <taxon>Nitrosopumilaceae</taxon>
        <taxon>Nitrosopumilus</taxon>
    </lineage>
</organism>
<accession>A0A0C5BWL6</accession>
<reference evidence="6 7" key="3">
    <citation type="journal article" date="2019" name="Int. J. Syst. Evol. Microbiol.">
        <title>Nitrosopumilus adriaticus sp. nov. and Nitrosopumilus piranensis sp. nov., two ammonia-oxidizing archaea from the Adriatic Sea and members of the class Nitrososphaeria.</title>
        <authorList>
            <person name="Bayer B."/>
            <person name="Vojvoda J."/>
            <person name="Reinthaler T."/>
            <person name="Reyes C."/>
            <person name="Pinto M."/>
            <person name="Herndl G.J."/>
        </authorList>
    </citation>
    <scope>NUCLEOTIDE SEQUENCE [LARGE SCALE GENOMIC DNA]</scope>
    <source>
        <strain evidence="6 7">D3C</strain>
    </source>
</reference>
<dbReference type="STRING" id="1582439.NPIRD3C_1422"/>
<dbReference type="FunFam" id="2.30.30.30:FF:000108">
    <property type="entry name" value="50S ribosomal protein L24"/>
    <property type="match status" value="1"/>
</dbReference>
<dbReference type="PROSITE" id="PS01108">
    <property type="entry name" value="RIBOSOMAL_L24"/>
    <property type="match status" value="1"/>
</dbReference>